<evidence type="ECO:0000313" key="2">
    <source>
        <dbReference type="EMBL" id="KAK4302630.1"/>
    </source>
</evidence>
<accession>A0AAE1U1B0</accession>
<gene>
    <name evidence="2" type="ORF">Pmani_025301</name>
</gene>
<evidence type="ECO:0000256" key="1">
    <source>
        <dbReference type="SAM" id="MobiDB-lite"/>
    </source>
</evidence>
<evidence type="ECO:0000313" key="3">
    <source>
        <dbReference type="Proteomes" id="UP001292094"/>
    </source>
</evidence>
<protein>
    <submittedName>
        <fullName evidence="2">Uncharacterized protein</fullName>
    </submittedName>
</protein>
<dbReference type="EMBL" id="JAWZYT010002701">
    <property type="protein sequence ID" value="KAK4302630.1"/>
    <property type="molecule type" value="Genomic_DNA"/>
</dbReference>
<comment type="caution">
    <text evidence="2">The sequence shown here is derived from an EMBL/GenBank/DDBJ whole genome shotgun (WGS) entry which is preliminary data.</text>
</comment>
<dbReference type="AlphaFoldDB" id="A0AAE1U1B0"/>
<organism evidence="2 3">
    <name type="scientific">Petrolisthes manimaculis</name>
    <dbReference type="NCBI Taxonomy" id="1843537"/>
    <lineage>
        <taxon>Eukaryota</taxon>
        <taxon>Metazoa</taxon>
        <taxon>Ecdysozoa</taxon>
        <taxon>Arthropoda</taxon>
        <taxon>Crustacea</taxon>
        <taxon>Multicrustacea</taxon>
        <taxon>Malacostraca</taxon>
        <taxon>Eumalacostraca</taxon>
        <taxon>Eucarida</taxon>
        <taxon>Decapoda</taxon>
        <taxon>Pleocyemata</taxon>
        <taxon>Anomura</taxon>
        <taxon>Galatheoidea</taxon>
        <taxon>Porcellanidae</taxon>
        <taxon>Petrolisthes</taxon>
    </lineage>
</organism>
<dbReference type="Proteomes" id="UP001292094">
    <property type="component" value="Unassembled WGS sequence"/>
</dbReference>
<feature type="region of interest" description="Disordered" evidence="1">
    <location>
        <begin position="69"/>
        <end position="95"/>
    </location>
</feature>
<sequence>MFTLLACTTTTEHKLVIGTLLPSPDSSRTLQEDIDAVIQEPRSHSRARIIKEDRITSHRPIKMIMLKDQQTSVCNSSETEDSRLYPDEHHDGWED</sequence>
<keyword evidence="3" id="KW-1185">Reference proteome</keyword>
<feature type="compositionally biased region" description="Basic and acidic residues" evidence="1">
    <location>
        <begin position="80"/>
        <end position="95"/>
    </location>
</feature>
<proteinExistence type="predicted"/>
<reference evidence="2" key="1">
    <citation type="submission" date="2023-11" db="EMBL/GenBank/DDBJ databases">
        <title>Genome assemblies of two species of porcelain crab, Petrolisthes cinctipes and Petrolisthes manimaculis (Anomura: Porcellanidae).</title>
        <authorList>
            <person name="Angst P."/>
        </authorList>
    </citation>
    <scope>NUCLEOTIDE SEQUENCE</scope>
    <source>
        <strain evidence="2">PB745_02</strain>
        <tissue evidence="2">Gill</tissue>
    </source>
</reference>
<name>A0AAE1U1B0_9EUCA</name>